<dbReference type="EMBL" id="CP013189">
    <property type="protein sequence ID" value="ALO45055.1"/>
    <property type="molecule type" value="Genomic_DNA"/>
</dbReference>
<gene>
    <name evidence="1" type="ORF">PS2015_366</name>
</gene>
<proteinExistence type="predicted"/>
<evidence type="ECO:0000313" key="2">
    <source>
        <dbReference type="Proteomes" id="UP000065641"/>
    </source>
</evidence>
<dbReference type="AlphaFoldDB" id="A0A0S2KAP5"/>
<sequence length="250" mass="29695">MESGIYHGIVKHHRMQPRHHYFSYKVFMMYLDLDELEQVFSRNLMWSARRAAFAWFRRRDYLGPDDIPLKEAVYRRVEQATGQRPDGPVRLLTNLRYFGFLINPISCYYVFDTNNALTHIVAEVTNTPWQQRVTYVVPCDDEGKATHVFKKQMHVSPFMPMDMNYHWRSDRPAERLTLNLQNWRNGQQAFIANLNLCRQEITPGNLNRILINYPFMTLKVALGIYWQAMKLSVKRIPFLPHPDNRSNTQI</sequence>
<evidence type="ECO:0000313" key="1">
    <source>
        <dbReference type="EMBL" id="ALO45055.1"/>
    </source>
</evidence>
<dbReference type="PANTHER" id="PTHR33973">
    <property type="entry name" value="OS07G0153300 PROTEIN"/>
    <property type="match status" value="1"/>
</dbReference>
<dbReference type="PATRIC" id="fig|1249552.3.peg.373"/>
<dbReference type="Proteomes" id="UP000065641">
    <property type="component" value="Chromosome"/>
</dbReference>
<keyword evidence="2" id="KW-1185">Reference proteome</keyword>
<dbReference type="InterPro" id="IPR010775">
    <property type="entry name" value="DUF1365"/>
</dbReference>
<accession>A0A0S2KAP5</accession>
<organism evidence="1 2">
    <name type="scientific">Pseudohongiella spirulinae</name>
    <dbReference type="NCBI Taxonomy" id="1249552"/>
    <lineage>
        <taxon>Bacteria</taxon>
        <taxon>Pseudomonadati</taxon>
        <taxon>Pseudomonadota</taxon>
        <taxon>Gammaproteobacteria</taxon>
        <taxon>Pseudomonadales</taxon>
        <taxon>Pseudohongiellaceae</taxon>
        <taxon>Pseudohongiella</taxon>
    </lineage>
</organism>
<protein>
    <submittedName>
        <fullName evidence="1">Chromosome partitioning protein ParA</fullName>
    </submittedName>
</protein>
<name>A0A0S2KAP5_9GAMM</name>
<dbReference type="RefSeq" id="WP_058020562.1">
    <property type="nucleotide sequence ID" value="NZ_CP013189.1"/>
</dbReference>
<dbReference type="Pfam" id="PF07103">
    <property type="entry name" value="DUF1365"/>
    <property type="match status" value="1"/>
</dbReference>
<dbReference type="STRING" id="1249552.PS2015_366"/>
<dbReference type="KEGG" id="pspi:PS2015_366"/>
<reference evidence="1 2" key="1">
    <citation type="submission" date="2015-11" db="EMBL/GenBank/DDBJ databases">
        <authorList>
            <person name="Zhang Y."/>
            <person name="Guo Z."/>
        </authorList>
    </citation>
    <scope>NUCLEOTIDE SEQUENCE [LARGE SCALE GENOMIC DNA]</scope>
    <source>
        <strain evidence="1 2">KCTC 32221</strain>
    </source>
</reference>
<dbReference type="PANTHER" id="PTHR33973:SF4">
    <property type="entry name" value="OS07G0153300 PROTEIN"/>
    <property type="match status" value="1"/>
</dbReference>
<dbReference type="OrthoDB" id="9778801at2"/>